<dbReference type="KEGG" id="harc:HARCEL1_02625"/>
<keyword evidence="2" id="KW-1185">Reference proteome</keyword>
<proteinExistence type="predicted"/>
<evidence type="ECO:0000313" key="2">
    <source>
        <dbReference type="Proteomes" id="UP000244727"/>
    </source>
</evidence>
<dbReference type="EMBL" id="CP028858">
    <property type="protein sequence ID" value="AWB26684.1"/>
    <property type="molecule type" value="Genomic_DNA"/>
</dbReference>
<dbReference type="Proteomes" id="UP000244727">
    <property type="component" value="Chromosome"/>
</dbReference>
<name>A0A2R4WYT6_9EURY</name>
<sequence length="134" mass="14524">MEGHTGSPTQTAFIENIWGTPHGTVMFDDAMTSPEGKHRVLMEEIGHGLSAGWLDDKGLKIGECYSGGYCYGIDPGGRVTGGGNDLTIESTQRYSDGLWPIMGDANPIDKTQRTAFSIEEILTINFVNIPSKDE</sequence>
<protein>
    <submittedName>
        <fullName evidence="1">Uncharacterized protein</fullName>
    </submittedName>
</protein>
<organism evidence="1 2">
    <name type="scientific">Halococcoides cellulosivorans</name>
    <dbReference type="NCBI Taxonomy" id="1679096"/>
    <lineage>
        <taxon>Archaea</taxon>
        <taxon>Methanobacteriati</taxon>
        <taxon>Methanobacteriota</taxon>
        <taxon>Stenosarchaea group</taxon>
        <taxon>Halobacteria</taxon>
        <taxon>Halobacteriales</taxon>
        <taxon>Haloarculaceae</taxon>
        <taxon>Halococcoides</taxon>
    </lineage>
</organism>
<reference evidence="1 2" key="1">
    <citation type="submission" date="2018-04" db="EMBL/GenBank/DDBJ databases">
        <title>Halococcoides cellulosivorans gen. nov., sp. nov., an extremely halophilic cellulose-utilizing haloarchaeon from hypersaline lakes.</title>
        <authorList>
            <person name="Sorokin D.Y."/>
            <person name="Toshchakov S.V."/>
            <person name="Samarov N.I."/>
            <person name="Korzhenkov A."/>
            <person name="Kublanov I.V."/>
        </authorList>
    </citation>
    <scope>NUCLEOTIDE SEQUENCE [LARGE SCALE GENOMIC DNA]</scope>
    <source>
        <strain evidence="1 2">HArcel1</strain>
    </source>
</reference>
<gene>
    <name evidence="1" type="ORF">HARCEL1_02625</name>
</gene>
<evidence type="ECO:0000313" key="1">
    <source>
        <dbReference type="EMBL" id="AWB26684.1"/>
    </source>
</evidence>
<accession>A0A2R4WYT6</accession>
<dbReference type="AlphaFoldDB" id="A0A2R4WYT6"/>